<dbReference type="Gene3D" id="3.40.30.10">
    <property type="entry name" value="Glutaredoxin"/>
    <property type="match status" value="1"/>
</dbReference>
<dbReference type="Proteomes" id="UP000800200">
    <property type="component" value="Unassembled WGS sequence"/>
</dbReference>
<organism evidence="3 4">
    <name type="scientific">Zopfia rhizophila CBS 207.26</name>
    <dbReference type="NCBI Taxonomy" id="1314779"/>
    <lineage>
        <taxon>Eukaryota</taxon>
        <taxon>Fungi</taxon>
        <taxon>Dikarya</taxon>
        <taxon>Ascomycota</taxon>
        <taxon>Pezizomycotina</taxon>
        <taxon>Dothideomycetes</taxon>
        <taxon>Dothideomycetes incertae sedis</taxon>
        <taxon>Zopfiaceae</taxon>
        <taxon>Zopfia</taxon>
    </lineage>
</organism>
<comment type="similarity">
    <text evidence="1">Belongs to the AIM32 family.</text>
</comment>
<reference evidence="3" key="1">
    <citation type="journal article" date="2020" name="Stud. Mycol.">
        <title>101 Dothideomycetes genomes: a test case for predicting lifestyles and emergence of pathogens.</title>
        <authorList>
            <person name="Haridas S."/>
            <person name="Albert R."/>
            <person name="Binder M."/>
            <person name="Bloem J."/>
            <person name="Labutti K."/>
            <person name="Salamov A."/>
            <person name="Andreopoulos B."/>
            <person name="Baker S."/>
            <person name="Barry K."/>
            <person name="Bills G."/>
            <person name="Bluhm B."/>
            <person name="Cannon C."/>
            <person name="Castanera R."/>
            <person name="Culley D."/>
            <person name="Daum C."/>
            <person name="Ezra D."/>
            <person name="Gonzalez J."/>
            <person name="Henrissat B."/>
            <person name="Kuo A."/>
            <person name="Liang C."/>
            <person name="Lipzen A."/>
            <person name="Lutzoni F."/>
            <person name="Magnuson J."/>
            <person name="Mondo S."/>
            <person name="Nolan M."/>
            <person name="Ohm R."/>
            <person name="Pangilinan J."/>
            <person name="Park H.-J."/>
            <person name="Ramirez L."/>
            <person name="Alfaro M."/>
            <person name="Sun H."/>
            <person name="Tritt A."/>
            <person name="Yoshinaga Y."/>
            <person name="Zwiers L.-H."/>
            <person name="Turgeon B."/>
            <person name="Goodwin S."/>
            <person name="Spatafora J."/>
            <person name="Crous P."/>
            <person name="Grigoriev I."/>
        </authorList>
    </citation>
    <scope>NUCLEOTIDE SEQUENCE</scope>
    <source>
        <strain evidence="3">CBS 207.26</strain>
    </source>
</reference>
<protein>
    <recommendedName>
        <fullName evidence="2">Altered inheritance of mitochondria protein 32</fullName>
    </recommendedName>
</protein>
<dbReference type="OrthoDB" id="10253744at2759"/>
<dbReference type="SUPFAM" id="SSF52833">
    <property type="entry name" value="Thioredoxin-like"/>
    <property type="match status" value="1"/>
</dbReference>
<keyword evidence="4" id="KW-1185">Reference proteome</keyword>
<accession>A0A6A6DY37</accession>
<gene>
    <name evidence="3" type="ORF">K469DRAFT_689695</name>
</gene>
<name>A0A6A6DY37_9PEZI</name>
<dbReference type="PANTHER" id="PTHR31902">
    <property type="entry name" value="ACTIN PATCHES DISTAL PROTEIN 1"/>
    <property type="match status" value="1"/>
</dbReference>
<dbReference type="PANTHER" id="PTHR31902:SF7">
    <property type="entry name" value="ALTERED INHERITANCE OF MITOCHONDRIA PROTEIN 32"/>
    <property type="match status" value="1"/>
</dbReference>
<evidence type="ECO:0000313" key="4">
    <source>
        <dbReference type="Proteomes" id="UP000800200"/>
    </source>
</evidence>
<evidence type="ECO:0000313" key="3">
    <source>
        <dbReference type="EMBL" id="KAF2183953.1"/>
    </source>
</evidence>
<dbReference type="InterPro" id="IPR009737">
    <property type="entry name" value="Aim32/Apd1-like"/>
</dbReference>
<dbReference type="EMBL" id="ML994640">
    <property type="protein sequence ID" value="KAF2183953.1"/>
    <property type="molecule type" value="Genomic_DNA"/>
</dbReference>
<dbReference type="Pfam" id="PF06999">
    <property type="entry name" value="Suc_Fer-like"/>
    <property type="match status" value="1"/>
</dbReference>
<dbReference type="AlphaFoldDB" id="A0A6A6DY37"/>
<dbReference type="CDD" id="cd03062">
    <property type="entry name" value="TRX_Fd_Sucrase"/>
    <property type="match status" value="1"/>
</dbReference>
<proteinExistence type="inferred from homology"/>
<evidence type="ECO:0000256" key="1">
    <source>
        <dbReference type="ARBA" id="ARBA00038208"/>
    </source>
</evidence>
<dbReference type="InterPro" id="IPR036249">
    <property type="entry name" value="Thioredoxin-like_sf"/>
</dbReference>
<evidence type="ECO:0000256" key="2">
    <source>
        <dbReference type="ARBA" id="ARBA00040895"/>
    </source>
</evidence>
<sequence length="347" mass="38123">MLFAHTRWRMPSTRFLRRFSASPSLYQFSKPIQWTPACPSPACECAPTPSDLDIDRKSPLFNTMAAYAEQVVICTGKSDWTSRIEDEEGDTGDFVRGVKGVIGKGGGAFDPFNNVMITASSFPTKGRAGHTSVHLFPSFKTVSSIPNSTTSYSAFATAYLKARQLHPAHNTLPEAQKKQLLRDESARTQFLEIEDDFISVLVCGHGGRDKRCGVMGPLLQSEFIRQLRRKGIFVPDEEDTKSSENKDKVKARVGLISHIGGHKYAGNVILYIPHSRSGSALSGMGIWYGRVGPENVEGIVEETIIGGRVIRELFRGGITSEGGNLGRMLEEQEKGDGALKLKPKMRG</sequence>